<protein>
    <recommendedName>
        <fullName evidence="3">DUF2510 domain-containing protein</fullName>
    </recommendedName>
</protein>
<reference evidence="1 2" key="1">
    <citation type="submission" date="2020-10" db="EMBL/GenBank/DDBJ databases">
        <title>Nocardioides sp. isolated from sludge.</title>
        <authorList>
            <person name="Zhang X."/>
        </authorList>
    </citation>
    <scope>NUCLEOTIDE SEQUENCE [LARGE SCALE GENOMIC DNA]</scope>
    <source>
        <strain evidence="1 2">Y6</strain>
    </source>
</reference>
<organism evidence="1 2">
    <name type="scientific">Nocardioides malaquae</name>
    <dbReference type="NCBI Taxonomy" id="2773426"/>
    <lineage>
        <taxon>Bacteria</taxon>
        <taxon>Bacillati</taxon>
        <taxon>Actinomycetota</taxon>
        <taxon>Actinomycetes</taxon>
        <taxon>Propionibacteriales</taxon>
        <taxon>Nocardioidaceae</taxon>
        <taxon>Nocardioides</taxon>
    </lineage>
</organism>
<comment type="caution">
    <text evidence="1">The sequence shown here is derived from an EMBL/GenBank/DDBJ whole genome shotgun (WGS) entry which is preliminary data.</text>
</comment>
<dbReference type="Proteomes" id="UP000756387">
    <property type="component" value="Unassembled WGS sequence"/>
</dbReference>
<sequence>MLGIFGWIVARVVVMQRRERLEVAAGYRLVKWRAGTWGRDPERRFPAGSGLAAAPWDLRGLWYLDAKGNVLAPPDPAVLPPGMCPSPNRPGQVEMWTGAAWMYGYETPSTPFLDEGSEV</sequence>
<evidence type="ECO:0000313" key="2">
    <source>
        <dbReference type="Proteomes" id="UP000756387"/>
    </source>
</evidence>
<accession>A0ABR9RWS7</accession>
<gene>
    <name evidence="1" type="ORF">IEQ44_15270</name>
</gene>
<evidence type="ECO:0000313" key="1">
    <source>
        <dbReference type="EMBL" id="MBE7326009.1"/>
    </source>
</evidence>
<name>A0ABR9RWS7_9ACTN</name>
<dbReference type="EMBL" id="JADCSA010000022">
    <property type="protein sequence ID" value="MBE7326009.1"/>
    <property type="molecule type" value="Genomic_DNA"/>
</dbReference>
<evidence type="ECO:0008006" key="3">
    <source>
        <dbReference type="Google" id="ProtNLM"/>
    </source>
</evidence>
<dbReference type="RefSeq" id="WP_193639340.1">
    <property type="nucleotide sequence ID" value="NZ_JADCSA010000022.1"/>
</dbReference>
<proteinExistence type="predicted"/>
<keyword evidence="2" id="KW-1185">Reference proteome</keyword>